<evidence type="ECO:0000313" key="2">
    <source>
        <dbReference type="Proteomes" id="UP001642484"/>
    </source>
</evidence>
<dbReference type="Proteomes" id="UP001642484">
    <property type="component" value="Unassembled WGS sequence"/>
</dbReference>
<reference evidence="1 2" key="1">
    <citation type="submission" date="2024-02" db="EMBL/GenBank/DDBJ databases">
        <authorList>
            <person name="Chen Y."/>
            <person name="Shah S."/>
            <person name="Dougan E. K."/>
            <person name="Thang M."/>
            <person name="Chan C."/>
        </authorList>
    </citation>
    <scope>NUCLEOTIDE SEQUENCE [LARGE SCALE GENOMIC DNA]</scope>
</reference>
<comment type="caution">
    <text evidence="1">The sequence shown here is derived from an EMBL/GenBank/DDBJ whole genome shotgun (WGS) entry which is preliminary data.</text>
</comment>
<evidence type="ECO:0008006" key="3">
    <source>
        <dbReference type="Google" id="ProtNLM"/>
    </source>
</evidence>
<organism evidence="1 2">
    <name type="scientific">Durusdinium trenchii</name>
    <dbReference type="NCBI Taxonomy" id="1381693"/>
    <lineage>
        <taxon>Eukaryota</taxon>
        <taxon>Sar</taxon>
        <taxon>Alveolata</taxon>
        <taxon>Dinophyceae</taxon>
        <taxon>Suessiales</taxon>
        <taxon>Symbiodiniaceae</taxon>
        <taxon>Durusdinium</taxon>
    </lineage>
</organism>
<protein>
    <recommendedName>
        <fullName evidence="3">Gamma-glutamylcyclotransferase</fullName>
    </recommendedName>
</protein>
<keyword evidence="2" id="KW-1185">Reference proteome</keyword>
<sequence>MPSLSVTSAPANLLSRSPQACSSFVKRRDSFKHAEALSTTTRRLLIFLGGLVVPLRCRADSRRRCQCMDCEVQRLSCQESISGVSSRNLQFLFFTEQTLSCDTLRKSAEKLVQNGKGRFRASTLVDTLFAARIGSEPIAGCRWEPGEWFAAVLEEPAHRPVSFYHGAPNKGVEVIQYLEATSKQPVQGATSWGFSLLLHRLKLKGALMCKLVDESEPLKTPVVIDEHQYTTRGSLIYGRTLDPKRPYTYPARETELRRFLWSRTQYIYDLSAEVRGELYPPTEPL</sequence>
<accession>A0ABP0LB79</accession>
<proteinExistence type="predicted"/>
<dbReference type="EMBL" id="CAXAMN010011681">
    <property type="protein sequence ID" value="CAK9036002.1"/>
    <property type="molecule type" value="Genomic_DNA"/>
</dbReference>
<name>A0ABP0LB79_9DINO</name>
<evidence type="ECO:0000313" key="1">
    <source>
        <dbReference type="EMBL" id="CAK9036002.1"/>
    </source>
</evidence>
<gene>
    <name evidence="1" type="ORF">CCMP2556_LOCUS20121</name>
</gene>